<feature type="binding site" evidence="10">
    <location>
        <position position="16"/>
    </location>
    <ligand>
        <name>Zn(2+)</name>
        <dbReference type="ChEBI" id="CHEBI:29105"/>
        <label>1</label>
    </ligand>
</feature>
<dbReference type="FunFam" id="3.20.20.140:FF:000006">
    <property type="entry name" value="Dihydroorotase"/>
    <property type="match status" value="1"/>
</dbReference>
<feature type="binding site" evidence="10">
    <location>
        <position position="248"/>
    </location>
    <ligand>
        <name>Zn(2+)</name>
        <dbReference type="ChEBI" id="CHEBI:29105"/>
        <label>1</label>
    </ligand>
</feature>
<dbReference type="GO" id="GO:0044205">
    <property type="term" value="P:'de novo' UMP biosynthetic process"/>
    <property type="evidence" value="ECO:0007669"/>
    <property type="project" value="UniProtKB-UniRule"/>
</dbReference>
<dbReference type="NCBIfam" id="TIGR00856">
    <property type="entry name" value="pyrC_dimer"/>
    <property type="match status" value="1"/>
</dbReference>
<dbReference type="Proteomes" id="UP000826722">
    <property type="component" value="Chromosome"/>
</dbReference>
<feature type="binding site" evidence="10">
    <location>
        <position position="252"/>
    </location>
    <ligand>
        <name>substrate</name>
    </ligand>
</feature>
<evidence type="ECO:0000313" key="14">
    <source>
        <dbReference type="Proteomes" id="UP000826722"/>
    </source>
</evidence>
<dbReference type="InterPro" id="IPR002195">
    <property type="entry name" value="Dihydroorotase_CS"/>
</dbReference>
<dbReference type="EC" id="3.5.2.3" evidence="4 10"/>
<evidence type="ECO:0000256" key="10">
    <source>
        <dbReference type="HAMAP-Rule" id="MF_00219"/>
    </source>
</evidence>
<feature type="binding site" evidence="10">
    <location>
        <position position="264"/>
    </location>
    <ligand>
        <name>substrate</name>
    </ligand>
</feature>
<dbReference type="PROSITE" id="PS00483">
    <property type="entry name" value="DIHYDROOROTASE_2"/>
    <property type="match status" value="1"/>
</dbReference>
<feature type="binding site" evidence="10">
    <location>
        <position position="137"/>
    </location>
    <ligand>
        <name>Zn(2+)</name>
        <dbReference type="ChEBI" id="CHEBI:29105"/>
        <label>2</label>
    </ligand>
</feature>
<feature type="binding site" evidence="10">
    <location>
        <position position="137"/>
    </location>
    <ligand>
        <name>substrate</name>
    </ligand>
</feature>
<feature type="binding site" evidence="10">
    <location>
        <position position="14"/>
    </location>
    <ligand>
        <name>Zn(2+)</name>
        <dbReference type="ChEBI" id="CHEBI:29105"/>
        <label>1</label>
    </ligand>
</feature>
<name>A0A8D5JRX8_9PROT</name>
<dbReference type="HAMAP" id="MF_00219">
    <property type="entry name" value="PyrC_classII"/>
    <property type="match status" value="1"/>
</dbReference>
<dbReference type="Gene3D" id="3.20.20.140">
    <property type="entry name" value="Metal-dependent hydrolases"/>
    <property type="match status" value="1"/>
</dbReference>
<keyword evidence="5 10" id="KW-0479">Metal-binding</keyword>
<evidence type="ECO:0000256" key="7">
    <source>
        <dbReference type="ARBA" id="ARBA00022833"/>
    </source>
</evidence>
<evidence type="ECO:0000256" key="9">
    <source>
        <dbReference type="ARBA" id="ARBA00048492"/>
    </source>
</evidence>
<dbReference type="InterPro" id="IPR004721">
    <property type="entry name" value="DHOdimr"/>
</dbReference>
<feature type="active site" evidence="10">
    <location>
        <position position="248"/>
    </location>
</feature>
<evidence type="ECO:0000313" key="13">
    <source>
        <dbReference type="EMBL" id="BCM25901.1"/>
    </source>
</evidence>
<dbReference type="CDD" id="cd01294">
    <property type="entry name" value="DHOase"/>
    <property type="match status" value="1"/>
</dbReference>
<dbReference type="GO" id="GO:0008270">
    <property type="term" value="F:zinc ion binding"/>
    <property type="evidence" value="ECO:0007669"/>
    <property type="project" value="UniProtKB-UniRule"/>
</dbReference>
<dbReference type="InterPro" id="IPR032466">
    <property type="entry name" value="Metal_Hydrolase"/>
</dbReference>
<feature type="binding site" evidence="10">
    <location>
        <position position="42"/>
    </location>
    <ligand>
        <name>substrate</name>
    </ligand>
</feature>
<organism evidence="13 14">
    <name type="scientific">Methyloradius palustris</name>
    <dbReference type="NCBI Taxonomy" id="2778876"/>
    <lineage>
        <taxon>Bacteria</taxon>
        <taxon>Pseudomonadati</taxon>
        <taxon>Pseudomonadota</taxon>
        <taxon>Betaproteobacteria</taxon>
        <taxon>Nitrosomonadales</taxon>
        <taxon>Methylophilaceae</taxon>
        <taxon>Methyloradius</taxon>
    </lineage>
</organism>
<sequence>MTNKITITRPDDWHLHLRDGAAMHAVLPDTARRFGRAIVMPNLRPPVTATAQAQAYRQRILDALPAGVKFEPLMTLYLTDKTTADEIRLAKASGIVHGVKLYPAGATTNSDSGVTNIGHCVEALAAMEELGLPLLVHAEVTDADIDVFDRERVFIERNMIPLIARFPSLRVVFEHITTLEAAEFVAGASSNVAATITAHHLLMNRNAMFAGGMRPHHYCLPVLKREEHRLALVKAVISGSPKFFLGTDSAPHAKSTKEASCGCAGMYTAHAGIELYAEAFEAAGALDKLEGFASFYGADFYGLPRNVEKITLVKENWQVPDSLPFPDDALVPLRASASIEWKLE</sequence>
<feature type="binding site" description="via carbamate group" evidence="10">
    <location>
        <position position="100"/>
    </location>
    <ligand>
        <name>Zn(2+)</name>
        <dbReference type="ChEBI" id="CHEBI:29105"/>
        <label>2</label>
    </ligand>
</feature>
<keyword evidence="7 10" id="KW-0862">Zinc</keyword>
<keyword evidence="14" id="KW-1185">Reference proteome</keyword>
<feature type="modified residue" description="N6-carboxylysine" evidence="10">
    <location>
        <position position="100"/>
    </location>
</feature>
<feature type="binding site" evidence="10">
    <location>
        <begin position="16"/>
        <end position="18"/>
    </location>
    <ligand>
        <name>substrate</name>
    </ligand>
</feature>
<gene>
    <name evidence="10 13" type="primary">pyrC</name>
    <name evidence="13" type="ORF">ZMTM_21600</name>
</gene>
<evidence type="ECO:0000256" key="3">
    <source>
        <dbReference type="ARBA" id="ARBA00005631"/>
    </source>
</evidence>
<dbReference type="InterPro" id="IPR006680">
    <property type="entry name" value="Amidohydro-rel"/>
</dbReference>
<comment type="subunit">
    <text evidence="10">Homodimer.</text>
</comment>
<evidence type="ECO:0000256" key="2">
    <source>
        <dbReference type="ARBA" id="ARBA00004880"/>
    </source>
</evidence>
<proteinExistence type="inferred from homology"/>
<dbReference type="AlphaFoldDB" id="A0A8D5JRX8"/>
<reference evidence="13" key="1">
    <citation type="journal article" date="2021" name="Arch. Microbiol.">
        <title>Methyloradius palustris gen. nov., sp. nov., a methanol-oxidizing bacterium isolated from snow.</title>
        <authorList>
            <person name="Miyadera T."/>
            <person name="Kojima H."/>
            <person name="Fukui M."/>
        </authorList>
    </citation>
    <scope>NUCLEOTIDE SEQUENCE</scope>
    <source>
        <strain evidence="13">Zm11</strain>
    </source>
</reference>
<dbReference type="EMBL" id="AP024110">
    <property type="protein sequence ID" value="BCM25901.1"/>
    <property type="molecule type" value="Genomic_DNA"/>
</dbReference>
<keyword evidence="8 10" id="KW-0665">Pyrimidine biosynthesis</keyword>
<accession>A0A8D5JRX8</accession>
<dbReference type="GO" id="GO:0005829">
    <property type="term" value="C:cytosol"/>
    <property type="evidence" value="ECO:0007669"/>
    <property type="project" value="TreeGrafter"/>
</dbReference>
<dbReference type="KEGG" id="mpau:ZMTM_21600"/>
<dbReference type="PIRSF" id="PIRSF001237">
    <property type="entry name" value="DHOdimr"/>
    <property type="match status" value="1"/>
</dbReference>
<comment type="cofactor">
    <cofactor evidence="10 11">
        <name>Zn(2+)</name>
        <dbReference type="ChEBI" id="CHEBI:29105"/>
    </cofactor>
    <text evidence="10 11">Binds 2 Zn(2+) ions per subunit.</text>
</comment>
<evidence type="ECO:0000256" key="6">
    <source>
        <dbReference type="ARBA" id="ARBA00022801"/>
    </source>
</evidence>
<feature type="binding site" evidence="10">
    <location>
        <position position="175"/>
    </location>
    <ligand>
        <name>Zn(2+)</name>
        <dbReference type="ChEBI" id="CHEBI:29105"/>
        <label>2</label>
    </ligand>
</feature>
<evidence type="ECO:0000256" key="4">
    <source>
        <dbReference type="ARBA" id="ARBA00012860"/>
    </source>
</evidence>
<dbReference type="GO" id="GO:0004151">
    <property type="term" value="F:dihydroorotase activity"/>
    <property type="evidence" value="ECO:0007669"/>
    <property type="project" value="UniProtKB-UniRule"/>
</dbReference>
<evidence type="ECO:0000256" key="11">
    <source>
        <dbReference type="RuleBase" id="RU003440"/>
    </source>
</evidence>
<protein>
    <recommendedName>
        <fullName evidence="4 10">Dihydroorotase</fullName>
        <shortName evidence="10">DHOase</shortName>
        <ecNumber evidence="4 10">3.5.2.3</ecNumber>
    </recommendedName>
</protein>
<comment type="pathway">
    <text evidence="2 10 11">Pyrimidine metabolism; UMP biosynthesis via de novo pathway; (S)-dihydroorotate from bicarbonate: step 3/3.</text>
</comment>
<dbReference type="UniPathway" id="UPA00070">
    <property type="reaction ID" value="UER00117"/>
</dbReference>
<comment type="function">
    <text evidence="1 10">Catalyzes the reversible cyclization of carbamoyl aspartate to dihydroorotate.</text>
</comment>
<keyword evidence="6 10" id="KW-0378">Hydrolase</keyword>
<evidence type="ECO:0000256" key="8">
    <source>
        <dbReference type="ARBA" id="ARBA00022975"/>
    </source>
</evidence>
<evidence type="ECO:0000256" key="1">
    <source>
        <dbReference type="ARBA" id="ARBA00002368"/>
    </source>
</evidence>
<feature type="binding site" evidence="10">
    <location>
        <position position="220"/>
    </location>
    <ligand>
        <name>substrate</name>
    </ligand>
</feature>
<dbReference type="SUPFAM" id="SSF51556">
    <property type="entry name" value="Metallo-dependent hydrolases"/>
    <property type="match status" value="1"/>
</dbReference>
<dbReference type="PANTHER" id="PTHR43137">
    <property type="entry name" value="DIHYDROOROTASE"/>
    <property type="match status" value="1"/>
</dbReference>
<dbReference type="PROSITE" id="PS00482">
    <property type="entry name" value="DIHYDROOROTASE_1"/>
    <property type="match status" value="1"/>
</dbReference>
<comment type="similarity">
    <text evidence="3 10 11">Belongs to the metallo-dependent hydrolases superfamily. DHOase family. Class II DHOase subfamily.</text>
</comment>
<dbReference type="GO" id="GO:0006207">
    <property type="term" value="P:'de novo' pyrimidine nucleobase biosynthetic process"/>
    <property type="evidence" value="ECO:0007669"/>
    <property type="project" value="TreeGrafter"/>
</dbReference>
<dbReference type="PANTHER" id="PTHR43137:SF1">
    <property type="entry name" value="DIHYDROOROTASE"/>
    <property type="match status" value="1"/>
</dbReference>
<evidence type="ECO:0000259" key="12">
    <source>
        <dbReference type="Pfam" id="PF01979"/>
    </source>
</evidence>
<comment type="catalytic activity">
    <reaction evidence="9 10 11">
        <text>(S)-dihydroorotate + H2O = N-carbamoyl-L-aspartate + H(+)</text>
        <dbReference type="Rhea" id="RHEA:24296"/>
        <dbReference type="ChEBI" id="CHEBI:15377"/>
        <dbReference type="ChEBI" id="CHEBI:15378"/>
        <dbReference type="ChEBI" id="CHEBI:30864"/>
        <dbReference type="ChEBI" id="CHEBI:32814"/>
        <dbReference type="EC" id="3.5.2.3"/>
    </reaction>
</comment>
<dbReference type="Pfam" id="PF01979">
    <property type="entry name" value="Amidohydro_1"/>
    <property type="match status" value="1"/>
</dbReference>
<feature type="domain" description="Amidohydrolase-related" evidence="12">
    <location>
        <begin position="12"/>
        <end position="311"/>
    </location>
</feature>
<feature type="binding site" description="via carbamate group" evidence="10">
    <location>
        <position position="100"/>
    </location>
    <ligand>
        <name>Zn(2+)</name>
        <dbReference type="ChEBI" id="CHEBI:29105"/>
        <label>1</label>
    </ligand>
</feature>
<evidence type="ECO:0000256" key="5">
    <source>
        <dbReference type="ARBA" id="ARBA00022723"/>
    </source>
</evidence>
<dbReference type="RefSeq" id="WP_221763945.1">
    <property type="nucleotide sequence ID" value="NZ_AP024110.1"/>
</dbReference>